<gene>
    <name evidence="2" type="ORF">AWZ03_014772</name>
</gene>
<evidence type="ECO:0000259" key="1">
    <source>
        <dbReference type="PROSITE" id="PS50878"/>
    </source>
</evidence>
<proteinExistence type="predicted"/>
<keyword evidence="3" id="KW-1185">Reference proteome</keyword>
<comment type="caution">
    <text evidence="2">The sequence shown here is derived from an EMBL/GenBank/DDBJ whole genome shotgun (WGS) entry which is preliminary data.</text>
</comment>
<feature type="domain" description="Reverse transcriptase" evidence="1">
    <location>
        <begin position="1"/>
        <end position="113"/>
    </location>
</feature>
<evidence type="ECO:0000313" key="3">
    <source>
        <dbReference type="Proteomes" id="UP000295192"/>
    </source>
</evidence>
<dbReference type="PROSITE" id="PS50878">
    <property type="entry name" value="RT_POL"/>
    <property type="match status" value="1"/>
</dbReference>
<reference evidence="2 3" key="1">
    <citation type="journal article" date="2019" name="J. Hered.">
        <title>An Improved Genome Assembly for Drosophila navojoa, the Basal Species in the mojavensis Cluster.</title>
        <authorList>
            <person name="Vanderlinde T."/>
            <person name="Dupim E.G."/>
            <person name="Nazario-Yepiz N.O."/>
            <person name="Carvalho A.B."/>
        </authorList>
    </citation>
    <scope>NUCLEOTIDE SEQUENCE [LARGE SCALE GENOMIC DNA]</scope>
    <source>
        <strain evidence="2">Navoj_Jal97</strain>
        <tissue evidence="2">Whole organism</tissue>
    </source>
</reference>
<dbReference type="InterPro" id="IPR000477">
    <property type="entry name" value="RT_dom"/>
</dbReference>
<sequence length="275" mass="28997">MGRVSAGVPQGSVLGPILYTIFSSDMPLPSQEHTNRIGLPQEEMLLSTFADDTVIISTAELPDMAVRANERDGRITRAAAVARVQRHPLAIKKIIVPDYDEDQDDVPQAAATVVPTSAPAPVPIVIATATPAPTLTTTEVFQTAATPTTAVAAAPVTSAVLETAMLCQTTASTTPATMDALAAPTSSQTAMKAPQATVATTTMVATILRAIDAVSTTVLPLLTAYPLTTDPSIDTADQEALLDEGLEGIRTRLEHILDADEKRMEQHLREAHPPY</sequence>
<accession>A0A484APS6</accession>
<dbReference type="AlphaFoldDB" id="A0A484APS6"/>
<protein>
    <recommendedName>
        <fullName evidence="1">Reverse transcriptase domain-containing protein</fullName>
    </recommendedName>
</protein>
<name>A0A484APS6_DRONA</name>
<organism evidence="2 3">
    <name type="scientific">Drosophila navojoa</name>
    <name type="common">Fruit fly</name>
    <dbReference type="NCBI Taxonomy" id="7232"/>
    <lineage>
        <taxon>Eukaryota</taxon>
        <taxon>Metazoa</taxon>
        <taxon>Ecdysozoa</taxon>
        <taxon>Arthropoda</taxon>
        <taxon>Hexapoda</taxon>
        <taxon>Insecta</taxon>
        <taxon>Pterygota</taxon>
        <taxon>Neoptera</taxon>
        <taxon>Endopterygota</taxon>
        <taxon>Diptera</taxon>
        <taxon>Brachycera</taxon>
        <taxon>Muscomorpha</taxon>
        <taxon>Ephydroidea</taxon>
        <taxon>Drosophilidae</taxon>
        <taxon>Drosophila</taxon>
    </lineage>
</organism>
<dbReference type="Proteomes" id="UP000295192">
    <property type="component" value="Unassembled WGS sequence"/>
</dbReference>
<dbReference type="EMBL" id="LSRL02001892">
    <property type="protein sequence ID" value="TDG38807.1"/>
    <property type="molecule type" value="Genomic_DNA"/>
</dbReference>
<evidence type="ECO:0000313" key="2">
    <source>
        <dbReference type="EMBL" id="TDG38807.1"/>
    </source>
</evidence>